<proteinExistence type="predicted"/>
<dbReference type="Proteomes" id="UP000824782">
    <property type="component" value="Unassembled WGS sequence"/>
</dbReference>
<accession>A0AAV7A205</accession>
<keyword evidence="2" id="KW-1185">Reference proteome</keyword>
<name>A0AAV7A205_ENGPU</name>
<sequence length="74" mass="8353">MLWGRSLVCIHVCVGRGGYRLFGVTYYQLYTESRPPCSSDGFGQLLHLHGCVKSYSHCWDELAAAFSTNIHVRT</sequence>
<evidence type="ECO:0000313" key="2">
    <source>
        <dbReference type="Proteomes" id="UP000824782"/>
    </source>
</evidence>
<evidence type="ECO:0008006" key="3">
    <source>
        <dbReference type="Google" id="ProtNLM"/>
    </source>
</evidence>
<dbReference type="AlphaFoldDB" id="A0AAV7A205"/>
<protein>
    <recommendedName>
        <fullName evidence="3">Secreted protein</fullName>
    </recommendedName>
</protein>
<gene>
    <name evidence="1" type="ORF">GDO81_003176</name>
</gene>
<evidence type="ECO:0000313" key="1">
    <source>
        <dbReference type="EMBL" id="KAG8552951.1"/>
    </source>
</evidence>
<reference evidence="1" key="1">
    <citation type="thesis" date="2020" institute="ProQuest LLC" country="789 East Eisenhower Parkway, Ann Arbor, MI, USA">
        <title>Comparative Genomics and Chromosome Evolution.</title>
        <authorList>
            <person name="Mudd A.B."/>
        </authorList>
    </citation>
    <scope>NUCLEOTIDE SEQUENCE</scope>
    <source>
        <strain evidence="1">237g6f4</strain>
        <tissue evidence="1">Blood</tissue>
    </source>
</reference>
<comment type="caution">
    <text evidence="1">The sequence shown here is derived from an EMBL/GenBank/DDBJ whole genome shotgun (WGS) entry which is preliminary data.</text>
</comment>
<dbReference type="EMBL" id="WNYA01000010">
    <property type="protein sequence ID" value="KAG8552951.1"/>
    <property type="molecule type" value="Genomic_DNA"/>
</dbReference>
<organism evidence="1 2">
    <name type="scientific">Engystomops pustulosus</name>
    <name type="common">Tungara frog</name>
    <name type="synonym">Physalaemus pustulosus</name>
    <dbReference type="NCBI Taxonomy" id="76066"/>
    <lineage>
        <taxon>Eukaryota</taxon>
        <taxon>Metazoa</taxon>
        <taxon>Chordata</taxon>
        <taxon>Craniata</taxon>
        <taxon>Vertebrata</taxon>
        <taxon>Euteleostomi</taxon>
        <taxon>Amphibia</taxon>
        <taxon>Batrachia</taxon>
        <taxon>Anura</taxon>
        <taxon>Neobatrachia</taxon>
        <taxon>Hyloidea</taxon>
        <taxon>Leptodactylidae</taxon>
        <taxon>Leiuperinae</taxon>
        <taxon>Engystomops</taxon>
    </lineage>
</organism>